<feature type="compositionally biased region" description="Pro residues" evidence="3">
    <location>
        <begin position="1"/>
        <end position="11"/>
    </location>
</feature>
<dbReference type="Gene3D" id="2.30.110.10">
    <property type="entry name" value="Electron Transport, Fmn-binding Protein, Chain A"/>
    <property type="match status" value="1"/>
</dbReference>
<protein>
    <submittedName>
        <fullName evidence="5">Oxidoreductase</fullName>
    </submittedName>
</protein>
<dbReference type="PANTHER" id="PTHR30466:SF11">
    <property type="entry name" value="FLAVIN-DEPENDENT MONOOXYGENASE, REDUCTASE SUBUNIT HSAB"/>
    <property type="match status" value="1"/>
</dbReference>
<organism evidence="5 6">
    <name type="scientific">Streptomyces lasiicapitis</name>
    <dbReference type="NCBI Taxonomy" id="1923961"/>
    <lineage>
        <taxon>Bacteria</taxon>
        <taxon>Bacillati</taxon>
        <taxon>Actinomycetota</taxon>
        <taxon>Actinomycetes</taxon>
        <taxon>Kitasatosporales</taxon>
        <taxon>Streptomycetaceae</taxon>
        <taxon>Streptomyces</taxon>
    </lineage>
</organism>
<gene>
    <name evidence="5" type="ORF">GCM10012286_19620</name>
</gene>
<dbReference type="EMBL" id="BMNG01000004">
    <property type="protein sequence ID" value="GGO40854.1"/>
    <property type="molecule type" value="Genomic_DNA"/>
</dbReference>
<comment type="similarity">
    <text evidence="1">Belongs to the non-flavoprotein flavin reductase family.</text>
</comment>
<evidence type="ECO:0000256" key="1">
    <source>
        <dbReference type="ARBA" id="ARBA00008898"/>
    </source>
</evidence>
<keyword evidence="2" id="KW-0560">Oxidoreductase</keyword>
<dbReference type="InterPro" id="IPR012349">
    <property type="entry name" value="Split_barrel_FMN-bd"/>
</dbReference>
<evidence type="ECO:0000313" key="6">
    <source>
        <dbReference type="Proteomes" id="UP000656881"/>
    </source>
</evidence>
<dbReference type="Proteomes" id="UP000656881">
    <property type="component" value="Unassembled WGS sequence"/>
</dbReference>
<evidence type="ECO:0000313" key="5">
    <source>
        <dbReference type="EMBL" id="GGO40854.1"/>
    </source>
</evidence>
<dbReference type="InterPro" id="IPR002563">
    <property type="entry name" value="Flavin_Rdtase-like_dom"/>
</dbReference>
<feature type="region of interest" description="Disordered" evidence="3">
    <location>
        <begin position="176"/>
        <end position="197"/>
    </location>
</feature>
<dbReference type="Pfam" id="PF01613">
    <property type="entry name" value="Flavin_Reduct"/>
    <property type="match status" value="1"/>
</dbReference>
<dbReference type="InterPro" id="IPR050268">
    <property type="entry name" value="NADH-dep_flavin_reductase"/>
</dbReference>
<evidence type="ECO:0000259" key="4">
    <source>
        <dbReference type="SMART" id="SM00903"/>
    </source>
</evidence>
<comment type="caution">
    <text evidence="5">The sequence shown here is derived from an EMBL/GenBank/DDBJ whole genome shotgun (WGS) entry which is preliminary data.</text>
</comment>
<feature type="region of interest" description="Disordered" evidence="3">
    <location>
        <begin position="1"/>
        <end position="25"/>
    </location>
</feature>
<dbReference type="SUPFAM" id="SSF50475">
    <property type="entry name" value="FMN-binding split barrel"/>
    <property type="match status" value="1"/>
</dbReference>
<dbReference type="PANTHER" id="PTHR30466">
    <property type="entry name" value="FLAVIN REDUCTASE"/>
    <property type="match status" value="1"/>
</dbReference>
<keyword evidence="6" id="KW-1185">Reference proteome</keyword>
<evidence type="ECO:0000256" key="2">
    <source>
        <dbReference type="ARBA" id="ARBA00023002"/>
    </source>
</evidence>
<dbReference type="SMART" id="SM00903">
    <property type="entry name" value="Flavin_Reduct"/>
    <property type="match status" value="1"/>
</dbReference>
<feature type="domain" description="Flavin reductase like" evidence="4">
    <location>
        <begin position="32"/>
        <end position="177"/>
    </location>
</feature>
<sequence length="197" mass="20359">MPNAPSQPPPTAAHDGRRGVPPVPPDLFRPLAAALPTGVCVVTSLGVSGAPAGMTSGAVCSLSCEPPLMLVCMGKESHTLAAVLVHGAFCVNVLAADATALSRRFSRQGPDKFTGVAWRPAHNGTPVLTEGTVAYVSCELLRTVDGGDHTVAIGLVVEGDHRPGTAPLLYHRRRYAGFPPEPEEPLSAPDQPDPPGP</sequence>
<evidence type="ECO:0000256" key="3">
    <source>
        <dbReference type="SAM" id="MobiDB-lite"/>
    </source>
</evidence>
<accession>A0ABQ2LN76</accession>
<reference evidence="6" key="1">
    <citation type="journal article" date="2019" name="Int. J. Syst. Evol. Microbiol.">
        <title>The Global Catalogue of Microorganisms (GCM) 10K type strain sequencing project: providing services to taxonomists for standard genome sequencing and annotation.</title>
        <authorList>
            <consortium name="The Broad Institute Genomics Platform"/>
            <consortium name="The Broad Institute Genome Sequencing Center for Infectious Disease"/>
            <person name="Wu L."/>
            <person name="Ma J."/>
        </authorList>
    </citation>
    <scope>NUCLEOTIDE SEQUENCE [LARGE SCALE GENOMIC DNA]</scope>
    <source>
        <strain evidence="6">CGMCC 4.7349</strain>
    </source>
</reference>
<name>A0ABQ2LN76_9ACTN</name>
<proteinExistence type="inferred from homology"/>